<dbReference type="AlphaFoldDB" id="A0A235H6M1"/>
<sequence>MRFTIVTYGSQGDIRPYVALGKGLRAAEHSVAFPADREFRGLIERHGLDYSPLSGDLRAVTGSREADGLFREGINPVKMMRALLRLGQDHALDWMREYWEAARGSDAIIASGLAFYAGVAVAEKLGVPVVGTALQPMAPTRAFPPPMMPPRRFPGVVNYALHLAMMQLVWQTFRAPTNRARRAVLGLKPSFIGPGPLLMTAKWPMPYAFSTHALPRPDDWPDFIRATGFWFLDEADSYTPPPDLLSFLESGPPPVYVGFGSMAGFDPAETTRLVVEALNGRRAVLSAGWGGIDRSALPETVHGLESAPHDWLFPRMSAVVHHGGAGTTAAGLRAGVPTVVIPFMGDQPFWGARLHDLGVAPPPIPRRTLTADGLARAIAATGDPGMRGRAAALGELIRAEDGVGNAVRFIEEGLAHRSNVA</sequence>
<dbReference type="Pfam" id="PF06722">
    <property type="entry name" value="EryCIII-like_C"/>
    <property type="match status" value="1"/>
</dbReference>
<evidence type="ECO:0000259" key="1">
    <source>
        <dbReference type="Pfam" id="PF03033"/>
    </source>
</evidence>
<dbReference type="Proteomes" id="UP000215367">
    <property type="component" value="Unassembled WGS sequence"/>
</dbReference>
<dbReference type="RefSeq" id="WP_094306277.1">
    <property type="nucleotide sequence ID" value="NZ_NOWT01000033.1"/>
</dbReference>
<evidence type="ECO:0000313" key="4">
    <source>
        <dbReference type="Proteomes" id="UP000215367"/>
    </source>
</evidence>
<dbReference type="GO" id="GO:0008194">
    <property type="term" value="F:UDP-glycosyltransferase activity"/>
    <property type="evidence" value="ECO:0007669"/>
    <property type="project" value="InterPro"/>
</dbReference>
<reference evidence="3 4" key="1">
    <citation type="submission" date="2017-07" db="EMBL/GenBank/DDBJ databases">
        <title>Whole genome sequence of Azospirillum brasilense 2A1, a potential biofertilizer strain.</title>
        <authorList>
            <person name="Fontana C.A."/>
            <person name="Toffoli L.M."/>
            <person name="Salazar S.M."/>
            <person name="Puglisi E."/>
            <person name="Pedraza R."/>
            <person name="Bassi D."/>
            <person name="Cocconcelli P.S."/>
        </authorList>
    </citation>
    <scope>NUCLEOTIDE SEQUENCE [LARGE SCALE GENOMIC DNA]</scope>
    <source>
        <strain evidence="3 4">2A1</strain>
    </source>
</reference>
<dbReference type="CDD" id="cd03784">
    <property type="entry name" value="GT1_Gtf-like"/>
    <property type="match status" value="1"/>
</dbReference>
<proteinExistence type="predicted"/>
<dbReference type="InterPro" id="IPR004276">
    <property type="entry name" value="GlycoTrans_28_N"/>
</dbReference>
<dbReference type="InterPro" id="IPR050426">
    <property type="entry name" value="Glycosyltransferase_28"/>
</dbReference>
<dbReference type="Gene3D" id="3.40.50.2000">
    <property type="entry name" value="Glycogen Phosphorylase B"/>
    <property type="match status" value="2"/>
</dbReference>
<dbReference type="InterPro" id="IPR002213">
    <property type="entry name" value="UDP_glucos_trans"/>
</dbReference>
<comment type="caution">
    <text evidence="3">The sequence shown here is derived from an EMBL/GenBank/DDBJ whole genome shotgun (WGS) entry which is preliminary data.</text>
</comment>
<dbReference type="GO" id="GO:0005975">
    <property type="term" value="P:carbohydrate metabolic process"/>
    <property type="evidence" value="ECO:0007669"/>
    <property type="project" value="InterPro"/>
</dbReference>
<organism evidence="3 4">
    <name type="scientific">Azospirillum brasilense</name>
    <dbReference type="NCBI Taxonomy" id="192"/>
    <lineage>
        <taxon>Bacteria</taxon>
        <taxon>Pseudomonadati</taxon>
        <taxon>Pseudomonadota</taxon>
        <taxon>Alphaproteobacteria</taxon>
        <taxon>Rhodospirillales</taxon>
        <taxon>Azospirillaceae</taxon>
        <taxon>Azospirillum</taxon>
    </lineage>
</organism>
<dbReference type="InterPro" id="IPR010610">
    <property type="entry name" value="EryCIII-like_C"/>
</dbReference>
<dbReference type="Pfam" id="PF03033">
    <property type="entry name" value="Glyco_transf_28"/>
    <property type="match status" value="1"/>
</dbReference>
<dbReference type="GO" id="GO:0033072">
    <property type="term" value="P:vancomycin biosynthetic process"/>
    <property type="evidence" value="ECO:0007669"/>
    <property type="project" value="UniProtKB-ARBA"/>
</dbReference>
<evidence type="ECO:0000313" key="3">
    <source>
        <dbReference type="EMBL" id="OYD81460.1"/>
    </source>
</evidence>
<gene>
    <name evidence="3" type="ORF">CHT98_25770</name>
</gene>
<evidence type="ECO:0000259" key="2">
    <source>
        <dbReference type="Pfam" id="PF06722"/>
    </source>
</evidence>
<accession>A0A235H6M1</accession>
<name>A0A235H6M1_AZOBR</name>
<protein>
    <submittedName>
        <fullName evidence="3">Uncharacterized protein</fullName>
    </submittedName>
</protein>
<feature type="domain" description="Glycosyltransferase family 28 N-terminal" evidence="1">
    <location>
        <begin position="4"/>
        <end position="143"/>
    </location>
</feature>
<dbReference type="PANTHER" id="PTHR48050:SF13">
    <property type="entry name" value="STEROL 3-BETA-GLUCOSYLTRANSFERASE UGT80A2"/>
    <property type="match status" value="1"/>
</dbReference>
<dbReference type="GO" id="GO:0016758">
    <property type="term" value="F:hexosyltransferase activity"/>
    <property type="evidence" value="ECO:0007669"/>
    <property type="project" value="InterPro"/>
</dbReference>
<dbReference type="FunFam" id="3.40.50.2000:FF:000009">
    <property type="entry name" value="Sterol 3-beta-glucosyltransferase UGT80A2"/>
    <property type="match status" value="1"/>
</dbReference>
<feature type="domain" description="Erythromycin biosynthesis protein CIII-like C-terminal" evidence="2">
    <location>
        <begin position="293"/>
        <end position="394"/>
    </location>
</feature>
<dbReference type="SUPFAM" id="SSF53756">
    <property type="entry name" value="UDP-Glycosyltransferase/glycogen phosphorylase"/>
    <property type="match status" value="1"/>
</dbReference>
<dbReference type="PANTHER" id="PTHR48050">
    <property type="entry name" value="STEROL 3-BETA-GLUCOSYLTRANSFERASE"/>
    <property type="match status" value="1"/>
</dbReference>
<dbReference type="EMBL" id="NOWT01000033">
    <property type="protein sequence ID" value="OYD81460.1"/>
    <property type="molecule type" value="Genomic_DNA"/>
</dbReference>